<accession>A0A0A1WWB5</accession>
<evidence type="ECO:0000256" key="1">
    <source>
        <dbReference type="SAM" id="MobiDB-lite"/>
    </source>
</evidence>
<feature type="region of interest" description="Disordered" evidence="1">
    <location>
        <begin position="51"/>
        <end position="105"/>
    </location>
</feature>
<organism evidence="3">
    <name type="scientific">Zeugodacus cucurbitae</name>
    <name type="common">Melon fruit fly</name>
    <name type="synonym">Bactrocera cucurbitae</name>
    <dbReference type="NCBI Taxonomy" id="28588"/>
    <lineage>
        <taxon>Eukaryota</taxon>
        <taxon>Metazoa</taxon>
        <taxon>Ecdysozoa</taxon>
        <taxon>Arthropoda</taxon>
        <taxon>Hexapoda</taxon>
        <taxon>Insecta</taxon>
        <taxon>Pterygota</taxon>
        <taxon>Neoptera</taxon>
        <taxon>Endopterygota</taxon>
        <taxon>Diptera</taxon>
        <taxon>Brachycera</taxon>
        <taxon>Muscomorpha</taxon>
        <taxon>Tephritoidea</taxon>
        <taxon>Tephritidae</taxon>
        <taxon>Zeugodacus</taxon>
        <taxon>Zeugodacus</taxon>
    </lineage>
</organism>
<feature type="non-terminal residue" evidence="3">
    <location>
        <position position="1"/>
    </location>
</feature>
<keyword evidence="2" id="KW-0812">Transmembrane</keyword>
<keyword evidence="2" id="KW-0472">Membrane</keyword>
<dbReference type="AlphaFoldDB" id="A0A0A1WWB5"/>
<reference evidence="3" key="1">
    <citation type="submission" date="2014-11" db="EMBL/GenBank/DDBJ databases">
        <authorList>
            <person name="Geib S."/>
        </authorList>
    </citation>
    <scope>NUCLEOTIDE SEQUENCE</scope>
</reference>
<keyword evidence="2" id="KW-1133">Transmembrane helix</keyword>
<evidence type="ECO:0000313" key="3">
    <source>
        <dbReference type="EMBL" id="JAD03167.1"/>
    </source>
</evidence>
<reference evidence="3" key="2">
    <citation type="journal article" date="2015" name="Gigascience">
        <title>Reconstructing a comprehensive transcriptome assembly of a white-pupal translocated strain of the pest fruit fly Bactrocera cucurbitae.</title>
        <authorList>
            <person name="Sim S.B."/>
            <person name="Calla B."/>
            <person name="Hall B."/>
            <person name="DeRego T."/>
            <person name="Geib S.M."/>
        </authorList>
    </citation>
    <scope>NUCLEOTIDE SEQUENCE</scope>
</reference>
<feature type="transmembrane region" description="Helical" evidence="2">
    <location>
        <begin position="26"/>
        <end position="45"/>
    </location>
</feature>
<dbReference type="EMBL" id="GBXI01011125">
    <property type="protein sequence ID" value="JAD03167.1"/>
    <property type="molecule type" value="Transcribed_RNA"/>
</dbReference>
<feature type="compositionally biased region" description="Low complexity" evidence="1">
    <location>
        <begin position="51"/>
        <end position="73"/>
    </location>
</feature>
<evidence type="ECO:0000256" key="2">
    <source>
        <dbReference type="SAM" id="Phobius"/>
    </source>
</evidence>
<name>A0A0A1WWB5_ZEUCU</name>
<proteinExistence type="predicted"/>
<gene>
    <name evidence="3" type="ORF">g.42479</name>
</gene>
<protein>
    <submittedName>
        <fullName evidence="3">Uncharacterized protein</fullName>
    </submittedName>
</protein>
<sequence>KQHRIIASSQPTVSNNGIQRINLTNMAFKFVLLLSVSAALGIVTAEFDYNPDLYNGNNSNNNQNNVNSYNDNVKQPANSYSAPLAALNAFSGNPPTQPQQQQQQH</sequence>